<dbReference type="Proteomes" id="UP000283993">
    <property type="component" value="Unassembled WGS sequence"/>
</dbReference>
<dbReference type="SUPFAM" id="SSF52540">
    <property type="entry name" value="P-loop containing nucleoside triphosphate hydrolases"/>
    <property type="match status" value="1"/>
</dbReference>
<dbReference type="GO" id="GO:0005525">
    <property type="term" value="F:GTP binding"/>
    <property type="evidence" value="ECO:0007669"/>
    <property type="project" value="InterPro"/>
</dbReference>
<proteinExistence type="predicted"/>
<evidence type="ECO:0000313" key="3">
    <source>
        <dbReference type="Proteomes" id="UP000283993"/>
    </source>
</evidence>
<dbReference type="Pfam" id="PF01926">
    <property type="entry name" value="MMR_HSR1"/>
    <property type="match status" value="1"/>
</dbReference>
<dbReference type="EMBL" id="AYKH01000004">
    <property type="protein sequence ID" value="ROO29488.1"/>
    <property type="molecule type" value="Genomic_DNA"/>
</dbReference>
<comment type="caution">
    <text evidence="2">The sequence shown here is derived from an EMBL/GenBank/DDBJ whole genome shotgun (WGS) entry which is preliminary data.</text>
</comment>
<evidence type="ECO:0000313" key="2">
    <source>
        <dbReference type="EMBL" id="ROO29488.1"/>
    </source>
</evidence>
<accession>A0A423PV60</accession>
<dbReference type="Pfam" id="PF11981">
    <property type="entry name" value="DUF3482"/>
    <property type="match status" value="1"/>
</dbReference>
<name>A0A423PV60_9GAMM</name>
<organism evidence="2 3">
    <name type="scientific">Salinisphaera orenii MK-B5</name>
    <dbReference type="NCBI Taxonomy" id="856730"/>
    <lineage>
        <taxon>Bacteria</taxon>
        <taxon>Pseudomonadati</taxon>
        <taxon>Pseudomonadota</taxon>
        <taxon>Gammaproteobacteria</taxon>
        <taxon>Salinisphaerales</taxon>
        <taxon>Salinisphaeraceae</taxon>
        <taxon>Salinisphaera</taxon>
    </lineage>
</organism>
<dbReference type="InterPro" id="IPR027417">
    <property type="entry name" value="P-loop_NTPase"/>
</dbReference>
<dbReference type="InterPro" id="IPR021871">
    <property type="entry name" value="DUF3482"/>
</dbReference>
<gene>
    <name evidence="2" type="ORF">SAOR_03295</name>
</gene>
<sequence length="493" mass="54527">MAEPHEWVTPSVPCFAVVGKVNMGKSAVLATLLEEDDDRIIRISPEPGETTRCQRLSLVLDGVERLRFIDTPGFQQPIEALRAIRALNEDARTAPGLATLRRFVEAYRGTHEFEDECRLLEPLIEGAGIVYVIDPDVPVYDSFLAEIEILRFSGRARLAVLNVHGDDAARDTPQRDEWREHLGKAFNLVRVFDAHQARFAARRDLLAALNQIDERDRDHLEATTALLDAEWVQRRERAAEHIQSFLRAALTRRESASFAEDGPTPVADRHAAVERATRHYFEAIAALERETADALLDLYRHHAVRAEARAGFGDDLDLASDETWRRLGLTRRQLTVVGAAVGAGAGLGVDAMTLGHSLGVGALLGGLGGGALAFFKGEALPTLKLDFAPRGVFGGRRITLGPPRNPNFAWVLLDASLIRYRQVLLRAHARRGETRLAATLEHAEGIAQNMPSARQKTLARWFRAVARDRDESVYSGEALTALIDTLADVERDC</sequence>
<feature type="domain" description="G" evidence="1">
    <location>
        <begin position="16"/>
        <end position="82"/>
    </location>
</feature>
<keyword evidence="3" id="KW-1185">Reference proteome</keyword>
<dbReference type="AlphaFoldDB" id="A0A423PV60"/>
<dbReference type="Gene3D" id="3.40.50.300">
    <property type="entry name" value="P-loop containing nucleotide triphosphate hydrolases"/>
    <property type="match status" value="1"/>
</dbReference>
<evidence type="ECO:0000259" key="1">
    <source>
        <dbReference type="Pfam" id="PF01926"/>
    </source>
</evidence>
<protein>
    <submittedName>
        <fullName evidence="2">GTP-binding protein</fullName>
    </submittedName>
</protein>
<dbReference type="RefSeq" id="WP_123590499.1">
    <property type="nucleotide sequence ID" value="NZ_AYKH01000004.1"/>
</dbReference>
<dbReference type="InterPro" id="IPR006073">
    <property type="entry name" value="GTP-bd"/>
</dbReference>
<reference evidence="2 3" key="1">
    <citation type="submission" date="2013-10" db="EMBL/GenBank/DDBJ databases">
        <title>Salinisphaera orenii MK-B5 Genome Sequencing.</title>
        <authorList>
            <person name="Lai Q."/>
            <person name="Li C."/>
            <person name="Shao Z."/>
        </authorList>
    </citation>
    <scope>NUCLEOTIDE SEQUENCE [LARGE SCALE GENOMIC DNA]</scope>
    <source>
        <strain evidence="2 3">MK-B5</strain>
    </source>
</reference>